<dbReference type="Proteomes" id="UP000240283">
    <property type="component" value="Segment"/>
</dbReference>
<name>A0A2H5BQ17_9CAUD</name>
<dbReference type="EMBL" id="MG603697">
    <property type="protein sequence ID" value="AUG88424.1"/>
    <property type="molecule type" value="Genomic_DNA"/>
</dbReference>
<accession>A0A2H5BQ17</accession>
<keyword evidence="2" id="KW-1185">Reference proteome</keyword>
<proteinExistence type="predicted"/>
<protein>
    <submittedName>
        <fullName evidence="1">Uncharacterized protein</fullName>
    </submittedName>
</protein>
<evidence type="ECO:0000313" key="2">
    <source>
        <dbReference type="Proteomes" id="UP000240283"/>
    </source>
</evidence>
<gene>
    <name evidence="1" type="ORF">VPR_060</name>
</gene>
<organism evidence="1 2">
    <name type="scientific">Vibrio phage Vp_R1</name>
    <dbReference type="NCBI Taxonomy" id="2059867"/>
    <lineage>
        <taxon>Viruses</taxon>
        <taxon>Duplodnaviria</taxon>
        <taxon>Heunggongvirae</taxon>
        <taxon>Uroviricota</taxon>
        <taxon>Caudoviricetes</taxon>
        <taxon>Grimontviridae</taxon>
        <taxon>Dalianvirus</taxon>
        <taxon>Dalianvirus R1</taxon>
    </lineage>
</organism>
<sequence>MEYYLHQDDKGYWVEFPGTNGSEALSITDEQAGMLLDGEDIDDVISNP</sequence>
<evidence type="ECO:0000313" key="1">
    <source>
        <dbReference type="EMBL" id="AUG88424.1"/>
    </source>
</evidence>
<reference evidence="1 2" key="1">
    <citation type="submission" date="2017-12" db="EMBL/GenBank/DDBJ databases">
        <title>Genomic analysis of a novel phage Vp_R1 lytic to Vibrio parahaemolyticus.</title>
        <authorList>
            <person name="Ren H."/>
            <person name="Li Z."/>
        </authorList>
    </citation>
    <scope>NUCLEOTIDE SEQUENCE [LARGE SCALE GENOMIC DNA]</scope>
</reference>